<reference evidence="3 4" key="1">
    <citation type="submission" date="2023-05" db="EMBL/GenBank/DDBJ databases">
        <title>Microbacterium dauci sp.nov., Isolated from Carrot Rhizosphere Soil.</title>
        <authorList>
            <person name="Xiao Z."/>
            <person name="Zheng J."/>
        </authorList>
    </citation>
    <scope>NUCLEOTIDE SEQUENCE [LARGE SCALE GENOMIC DNA]</scope>
    <source>
        <strain evidence="3 4">LX3-4</strain>
    </source>
</reference>
<gene>
    <name evidence="3" type="ORF">QNI14_06230</name>
</gene>
<name>A0ABT6ZEA6_9MICO</name>
<dbReference type="InterPro" id="IPR001460">
    <property type="entry name" value="PCN-bd_Tpept"/>
</dbReference>
<dbReference type="Proteomes" id="UP001321481">
    <property type="component" value="Unassembled WGS sequence"/>
</dbReference>
<proteinExistence type="predicted"/>
<feature type="domain" description="Penicillin binding protein A dimerisation" evidence="2">
    <location>
        <begin position="52"/>
        <end position="135"/>
    </location>
</feature>
<protein>
    <submittedName>
        <fullName evidence="3">Penicillin-binding protein 2</fullName>
    </submittedName>
</protein>
<evidence type="ECO:0000259" key="1">
    <source>
        <dbReference type="Pfam" id="PF00905"/>
    </source>
</evidence>
<evidence type="ECO:0000313" key="3">
    <source>
        <dbReference type="EMBL" id="MDJ1114045.1"/>
    </source>
</evidence>
<sequence length="484" mass="51119">MTKQLRRLSVVVLLMFISLFAATSWIQVAIAGELSANPENRRTLYDSYEVQRGTIFAGGTAIATSVPSNDLYSWSRSYPDAEMWAPVTGFINPVLRSSTGLEQAMNAALAGTGSQQFLTRVEQIVSGQPARGSNVLLSLDPALQQVAYDSLDGYEGAVVALEPDTGRILALATSPSFDTNLLASHNSSEVNAADQQLNDDPLRPKINRVTSETDPPGSTFKLVVTAAALASGEYTPESTFDNPATFTLPGTDTDIHNFDRGTCGRGDEVTLETALRLSCNIPMAELALELGTDAIREQAEKFGFNSTFEIPLDVTASSYPEGLNEPQTALSGFGQTDVRATPLQVAMISAAIANEGIVMNPRMVDRVVASDLTVQDEPADTEFGRAMTAEDAATLTEMMVGNVENGAASGARIDGVDVAGKTGTAEHNPGDPYTLWFTGFAPAENPEVVVAVMVQNGGGLGQEGTSSGIAAPIAKRVIEAVLSE</sequence>
<dbReference type="Gene3D" id="3.40.710.10">
    <property type="entry name" value="DD-peptidase/beta-lactamase superfamily"/>
    <property type="match status" value="1"/>
</dbReference>
<keyword evidence="4" id="KW-1185">Reference proteome</keyword>
<dbReference type="InterPro" id="IPR050515">
    <property type="entry name" value="Beta-lactam/transpept"/>
</dbReference>
<dbReference type="InterPro" id="IPR054120">
    <property type="entry name" value="PBPA_dimer"/>
</dbReference>
<dbReference type="Pfam" id="PF21922">
    <property type="entry name" value="PBP_dimer_2"/>
    <property type="match status" value="1"/>
</dbReference>
<evidence type="ECO:0000259" key="2">
    <source>
        <dbReference type="Pfam" id="PF21922"/>
    </source>
</evidence>
<dbReference type="Pfam" id="PF00905">
    <property type="entry name" value="Transpeptidase"/>
    <property type="match status" value="1"/>
</dbReference>
<accession>A0ABT6ZEA6</accession>
<organism evidence="3 4">
    <name type="scientific">Microbacterium dauci</name>
    <dbReference type="NCBI Taxonomy" id="3048008"/>
    <lineage>
        <taxon>Bacteria</taxon>
        <taxon>Bacillati</taxon>
        <taxon>Actinomycetota</taxon>
        <taxon>Actinomycetes</taxon>
        <taxon>Micrococcales</taxon>
        <taxon>Microbacteriaceae</taxon>
        <taxon>Microbacterium</taxon>
    </lineage>
</organism>
<evidence type="ECO:0000313" key="4">
    <source>
        <dbReference type="Proteomes" id="UP001321481"/>
    </source>
</evidence>
<dbReference type="RefSeq" id="WP_283715587.1">
    <property type="nucleotide sequence ID" value="NZ_JASJND010000004.1"/>
</dbReference>
<dbReference type="PANTHER" id="PTHR30627:SF24">
    <property type="entry name" value="PENICILLIN-BINDING PROTEIN 4B"/>
    <property type="match status" value="1"/>
</dbReference>
<dbReference type="SUPFAM" id="SSF56601">
    <property type="entry name" value="beta-lactamase/transpeptidase-like"/>
    <property type="match status" value="1"/>
</dbReference>
<dbReference type="EMBL" id="JASJND010000004">
    <property type="protein sequence ID" value="MDJ1114045.1"/>
    <property type="molecule type" value="Genomic_DNA"/>
</dbReference>
<dbReference type="InterPro" id="IPR036138">
    <property type="entry name" value="PBP_dimer_sf"/>
</dbReference>
<dbReference type="SUPFAM" id="SSF56519">
    <property type="entry name" value="Penicillin binding protein dimerisation domain"/>
    <property type="match status" value="1"/>
</dbReference>
<feature type="domain" description="Penicillin-binding protein transpeptidase" evidence="1">
    <location>
        <begin position="156"/>
        <end position="479"/>
    </location>
</feature>
<dbReference type="PANTHER" id="PTHR30627">
    <property type="entry name" value="PEPTIDOGLYCAN D,D-TRANSPEPTIDASE"/>
    <property type="match status" value="1"/>
</dbReference>
<comment type="caution">
    <text evidence="3">The sequence shown here is derived from an EMBL/GenBank/DDBJ whole genome shotgun (WGS) entry which is preliminary data.</text>
</comment>
<dbReference type="Gene3D" id="3.90.1310.10">
    <property type="entry name" value="Penicillin-binding protein 2a (Domain 2)"/>
    <property type="match status" value="1"/>
</dbReference>
<dbReference type="InterPro" id="IPR012338">
    <property type="entry name" value="Beta-lactam/transpept-like"/>
</dbReference>